<dbReference type="Pfam" id="PF00582">
    <property type="entry name" value="Usp"/>
    <property type="match status" value="1"/>
</dbReference>
<evidence type="ECO:0000256" key="1">
    <source>
        <dbReference type="ARBA" id="ARBA00008791"/>
    </source>
</evidence>
<comment type="subcellular location">
    <subcellularLocation>
        <location evidence="2">Cytoplasm</location>
    </subcellularLocation>
</comment>
<feature type="domain" description="UspA" evidence="3">
    <location>
        <begin position="10"/>
        <end position="156"/>
    </location>
</feature>
<sequence length="162" mass="17530">MMTESTLKNYNRILVGVDESQTASLAVDRAIMMAKTDEAKLIIASVINDREIMGVSKKAILGFGAATPDQVNQVKDEVTTMVQRYVQRASDAGVDAESVITLGDPRGEIATNLANKYDVDLIVVGATGVNLVGRMMLGSTADYVIRNAKCDVFVVHDYLETK</sequence>
<dbReference type="Proteomes" id="UP000051256">
    <property type="component" value="Unassembled WGS sequence"/>
</dbReference>
<gene>
    <name evidence="4" type="ORF">FC56_GL000719</name>
</gene>
<evidence type="ECO:0000256" key="2">
    <source>
        <dbReference type="PIRNR" id="PIRNR006276"/>
    </source>
</evidence>
<comment type="caution">
    <text evidence="4">The sequence shown here is derived from an EMBL/GenBank/DDBJ whole genome shotgun (WGS) entry which is preliminary data.</text>
</comment>
<dbReference type="InterPro" id="IPR006015">
    <property type="entry name" value="Universal_stress_UspA"/>
</dbReference>
<dbReference type="SUPFAM" id="SSF52402">
    <property type="entry name" value="Adenine nucleotide alpha hydrolases-like"/>
    <property type="match status" value="1"/>
</dbReference>
<dbReference type="RefSeq" id="WP_225425416.1">
    <property type="nucleotide sequence ID" value="NZ_AYZR01000008.1"/>
</dbReference>
<dbReference type="PIRSF" id="PIRSF006276">
    <property type="entry name" value="UspA"/>
    <property type="match status" value="1"/>
</dbReference>
<dbReference type="EMBL" id="AYZR01000008">
    <property type="protein sequence ID" value="KRM93997.1"/>
    <property type="molecule type" value="Genomic_DNA"/>
</dbReference>
<reference evidence="4 5" key="1">
    <citation type="journal article" date="2015" name="Genome Announc.">
        <title>Expanding the biotechnology potential of lactobacilli through comparative genomics of 213 strains and associated genera.</title>
        <authorList>
            <person name="Sun Z."/>
            <person name="Harris H.M."/>
            <person name="McCann A."/>
            <person name="Guo C."/>
            <person name="Argimon S."/>
            <person name="Zhang W."/>
            <person name="Yang X."/>
            <person name="Jeffery I.B."/>
            <person name="Cooney J.C."/>
            <person name="Kagawa T.F."/>
            <person name="Liu W."/>
            <person name="Song Y."/>
            <person name="Salvetti E."/>
            <person name="Wrobel A."/>
            <person name="Rasinkangas P."/>
            <person name="Parkhill J."/>
            <person name="Rea M.C."/>
            <person name="O'Sullivan O."/>
            <person name="Ritari J."/>
            <person name="Douillard F.P."/>
            <person name="Paul Ross R."/>
            <person name="Yang R."/>
            <person name="Briner A.E."/>
            <person name="Felis G.E."/>
            <person name="de Vos W.M."/>
            <person name="Barrangou R."/>
            <person name="Klaenhammer T.R."/>
            <person name="Caufield P.W."/>
            <person name="Cui Y."/>
            <person name="Zhang H."/>
            <person name="O'Toole P.W."/>
        </authorList>
    </citation>
    <scope>NUCLEOTIDE SEQUENCE [LARGE SCALE GENOMIC DNA]</scope>
    <source>
        <strain evidence="4 5">DSM 24302</strain>
    </source>
</reference>
<dbReference type="PANTHER" id="PTHR46268">
    <property type="entry name" value="STRESS RESPONSE PROTEIN NHAX"/>
    <property type="match status" value="1"/>
</dbReference>
<dbReference type="GO" id="GO:0005737">
    <property type="term" value="C:cytoplasm"/>
    <property type="evidence" value="ECO:0007669"/>
    <property type="project" value="UniProtKB-SubCell"/>
</dbReference>
<dbReference type="PANTHER" id="PTHR46268:SF6">
    <property type="entry name" value="UNIVERSAL STRESS PROTEIN UP12"/>
    <property type="match status" value="1"/>
</dbReference>
<keyword evidence="2" id="KW-0963">Cytoplasm</keyword>
<keyword evidence="5" id="KW-1185">Reference proteome</keyword>
<dbReference type="Gene3D" id="3.40.50.620">
    <property type="entry name" value="HUPs"/>
    <property type="match status" value="1"/>
</dbReference>
<protein>
    <recommendedName>
        <fullName evidence="2">Universal stress protein</fullName>
    </recommendedName>
</protein>
<evidence type="ECO:0000259" key="3">
    <source>
        <dbReference type="Pfam" id="PF00582"/>
    </source>
</evidence>
<comment type="similarity">
    <text evidence="1 2">Belongs to the universal stress protein A family.</text>
</comment>
<name>A0A0R2CQD5_9LACO</name>
<organism evidence="4 5">
    <name type="scientific">Lentilactobacillus senioris DSM 24302 = JCM 17472</name>
    <dbReference type="NCBI Taxonomy" id="1423802"/>
    <lineage>
        <taxon>Bacteria</taxon>
        <taxon>Bacillati</taxon>
        <taxon>Bacillota</taxon>
        <taxon>Bacilli</taxon>
        <taxon>Lactobacillales</taxon>
        <taxon>Lactobacillaceae</taxon>
        <taxon>Lentilactobacillus</taxon>
    </lineage>
</organism>
<dbReference type="InterPro" id="IPR014729">
    <property type="entry name" value="Rossmann-like_a/b/a_fold"/>
</dbReference>
<dbReference type="PATRIC" id="fig|1423802.4.peg.730"/>
<dbReference type="CDD" id="cd00293">
    <property type="entry name" value="USP-like"/>
    <property type="match status" value="1"/>
</dbReference>
<dbReference type="PRINTS" id="PR01438">
    <property type="entry name" value="UNVRSLSTRESS"/>
</dbReference>
<dbReference type="AlphaFoldDB" id="A0A0R2CQD5"/>
<dbReference type="STRING" id="1423802.FC56_GL000719"/>
<evidence type="ECO:0000313" key="4">
    <source>
        <dbReference type="EMBL" id="KRM93997.1"/>
    </source>
</evidence>
<accession>A0A0R2CQD5</accession>
<evidence type="ECO:0000313" key="5">
    <source>
        <dbReference type="Proteomes" id="UP000051256"/>
    </source>
</evidence>
<proteinExistence type="inferred from homology"/>
<dbReference type="InterPro" id="IPR006016">
    <property type="entry name" value="UspA"/>
</dbReference>